<gene>
    <name evidence="9" type="ORF">ACFSUN_14090</name>
</gene>
<dbReference type="SUPFAM" id="SSF55804">
    <property type="entry name" value="Phoshotransferase/anion transport protein"/>
    <property type="match status" value="1"/>
</dbReference>
<dbReference type="InterPro" id="IPR002178">
    <property type="entry name" value="PTS_EIIA_type-2_dom"/>
</dbReference>
<keyword evidence="2" id="KW-0677">Repeat</keyword>
<accession>A0ABW5Q3F4</accession>
<protein>
    <submittedName>
        <fullName evidence="9">BglG family transcription antiterminator</fullName>
    </submittedName>
</protein>
<evidence type="ECO:0000259" key="7">
    <source>
        <dbReference type="PROSITE" id="PS51099"/>
    </source>
</evidence>
<dbReference type="CDD" id="cd05568">
    <property type="entry name" value="PTS_IIB_bgl_like"/>
    <property type="match status" value="1"/>
</dbReference>
<name>A0ABW5Q3F4_9BACI</name>
<dbReference type="PROSITE" id="PS51094">
    <property type="entry name" value="PTS_EIIA_TYPE_2"/>
    <property type="match status" value="1"/>
</dbReference>
<dbReference type="InterPro" id="IPR036388">
    <property type="entry name" value="WH-like_DNA-bd_sf"/>
</dbReference>
<evidence type="ECO:0000259" key="6">
    <source>
        <dbReference type="PROSITE" id="PS51094"/>
    </source>
</evidence>
<dbReference type="SUPFAM" id="SSF52794">
    <property type="entry name" value="PTS system IIB component-like"/>
    <property type="match status" value="1"/>
</dbReference>
<dbReference type="InterPro" id="IPR011608">
    <property type="entry name" value="PRD"/>
</dbReference>
<organism evidence="9 10">
    <name type="scientific">Oceanobacillus kapialis</name>
    <dbReference type="NCBI Taxonomy" id="481353"/>
    <lineage>
        <taxon>Bacteria</taxon>
        <taxon>Bacillati</taxon>
        <taxon>Bacillota</taxon>
        <taxon>Bacilli</taxon>
        <taxon>Bacillales</taxon>
        <taxon>Bacillaceae</taxon>
        <taxon>Oceanobacillus</taxon>
    </lineage>
</organism>
<dbReference type="Pfam" id="PF00359">
    <property type="entry name" value="PTS_EIIA_2"/>
    <property type="match status" value="1"/>
</dbReference>
<keyword evidence="1" id="KW-0808">Transferase</keyword>
<evidence type="ECO:0000259" key="8">
    <source>
        <dbReference type="PROSITE" id="PS51372"/>
    </source>
</evidence>
<dbReference type="CDD" id="cd00211">
    <property type="entry name" value="PTS_IIA_fru"/>
    <property type="match status" value="1"/>
</dbReference>
<dbReference type="PANTHER" id="PTHR30185">
    <property type="entry name" value="CRYPTIC BETA-GLUCOSIDE BGL OPERON ANTITERMINATOR"/>
    <property type="match status" value="1"/>
</dbReference>
<proteinExistence type="predicted"/>
<keyword evidence="3" id="KW-0805">Transcription regulation</keyword>
<feature type="domain" description="PTS EIIB type-2" evidence="7">
    <location>
        <begin position="404"/>
        <end position="495"/>
    </location>
</feature>
<dbReference type="Gene3D" id="1.10.1790.10">
    <property type="entry name" value="PRD domain"/>
    <property type="match status" value="2"/>
</dbReference>
<dbReference type="Proteomes" id="UP001597451">
    <property type="component" value="Unassembled WGS sequence"/>
</dbReference>
<dbReference type="PANTHER" id="PTHR30185:SF13">
    <property type="entry name" value="LICABCH OPERON REGULATOR-RELATED"/>
    <property type="match status" value="1"/>
</dbReference>
<dbReference type="InterPro" id="IPR036390">
    <property type="entry name" value="WH_DNA-bd_sf"/>
</dbReference>
<evidence type="ECO:0000256" key="2">
    <source>
        <dbReference type="ARBA" id="ARBA00022737"/>
    </source>
</evidence>
<evidence type="ECO:0000256" key="4">
    <source>
        <dbReference type="ARBA" id="ARBA00023159"/>
    </source>
</evidence>
<dbReference type="InterPro" id="IPR036634">
    <property type="entry name" value="PRD_sf"/>
</dbReference>
<evidence type="ECO:0000313" key="10">
    <source>
        <dbReference type="Proteomes" id="UP001597451"/>
    </source>
</evidence>
<dbReference type="InterPro" id="IPR013196">
    <property type="entry name" value="HTH_11"/>
</dbReference>
<feature type="domain" description="PRD" evidence="8">
    <location>
        <begin position="292"/>
        <end position="399"/>
    </location>
</feature>
<keyword evidence="10" id="KW-1185">Reference proteome</keyword>
<dbReference type="PROSITE" id="PS51099">
    <property type="entry name" value="PTS_EIIB_TYPE_2"/>
    <property type="match status" value="1"/>
</dbReference>
<keyword evidence="4" id="KW-0010">Activator</keyword>
<dbReference type="InterPro" id="IPR007737">
    <property type="entry name" value="Mga_HTH"/>
</dbReference>
<evidence type="ECO:0000256" key="3">
    <source>
        <dbReference type="ARBA" id="ARBA00023015"/>
    </source>
</evidence>
<dbReference type="Gene3D" id="1.10.10.10">
    <property type="entry name" value="Winged helix-like DNA-binding domain superfamily/Winged helix DNA-binding domain"/>
    <property type="match status" value="2"/>
</dbReference>
<feature type="domain" description="PRD" evidence="8">
    <location>
        <begin position="180"/>
        <end position="284"/>
    </location>
</feature>
<dbReference type="Pfam" id="PF05043">
    <property type="entry name" value="Mga"/>
    <property type="match status" value="1"/>
</dbReference>
<feature type="domain" description="PTS EIIA type-2" evidence="6">
    <location>
        <begin position="496"/>
        <end position="635"/>
    </location>
</feature>
<reference evidence="10" key="1">
    <citation type="journal article" date="2019" name="Int. J. Syst. Evol. Microbiol.">
        <title>The Global Catalogue of Microorganisms (GCM) 10K type strain sequencing project: providing services to taxonomists for standard genome sequencing and annotation.</title>
        <authorList>
            <consortium name="The Broad Institute Genomics Platform"/>
            <consortium name="The Broad Institute Genome Sequencing Center for Infectious Disease"/>
            <person name="Wu L."/>
            <person name="Ma J."/>
        </authorList>
    </citation>
    <scope>NUCLEOTIDE SEQUENCE [LARGE SCALE GENOMIC DNA]</scope>
    <source>
        <strain evidence="10">TISTR 1858</strain>
    </source>
</reference>
<dbReference type="RefSeq" id="WP_379562703.1">
    <property type="nucleotide sequence ID" value="NZ_JBHUMX010000041.1"/>
</dbReference>
<dbReference type="Gene3D" id="3.40.930.10">
    <property type="entry name" value="Mannitol-specific EII, Chain A"/>
    <property type="match status" value="1"/>
</dbReference>
<dbReference type="Pfam" id="PF08279">
    <property type="entry name" value="HTH_11"/>
    <property type="match status" value="1"/>
</dbReference>
<dbReference type="InterPro" id="IPR013011">
    <property type="entry name" value="PTS_EIIB_2"/>
</dbReference>
<dbReference type="SUPFAM" id="SSF46785">
    <property type="entry name" value="Winged helix' DNA-binding domain"/>
    <property type="match status" value="1"/>
</dbReference>
<dbReference type="InterPro" id="IPR036095">
    <property type="entry name" value="PTS_EIIB-like_sf"/>
</dbReference>
<evidence type="ECO:0000256" key="5">
    <source>
        <dbReference type="ARBA" id="ARBA00023163"/>
    </source>
</evidence>
<dbReference type="PROSITE" id="PS51372">
    <property type="entry name" value="PRD_2"/>
    <property type="match status" value="2"/>
</dbReference>
<evidence type="ECO:0000256" key="1">
    <source>
        <dbReference type="ARBA" id="ARBA00022679"/>
    </source>
</evidence>
<dbReference type="SUPFAM" id="SSF63520">
    <property type="entry name" value="PTS-regulatory domain, PRD"/>
    <property type="match status" value="2"/>
</dbReference>
<dbReference type="Gene3D" id="3.40.50.2300">
    <property type="match status" value="1"/>
</dbReference>
<sequence>MHARHEKILQLLLSATQAITSQEISTELQVSSKTVRNDLKDLHSLLSHYNVHIISTRGKGYEIRSIDKSRAAMVIKEQKSHTAPTEPEDRVHFLIEKLLMQTTYIKLEELADELFVSRSSLQGDLRQVRKILQDYQLTLEQKPNYGIKVVGDEMQIRFCIAEWLYQQEPSILRESVDQSILPQAEMQIIRNSILSNLRKSHILISDISLHNLITHVAIAIRRLQENQAIQSNLDDEDLQEEKAYKVARVILQDIANALSISFPKKEVAYLAMHLLGTRLNSAEEKTNDLIYRMDATVIELVGKMVERIDFHYGIDLKTDKELHVALALHLKPAISRYYYQMNSRNPMLDEIKRNYPLSFEAALIGSEVLVEEQGIKLAEDEIAYLALHIEVAQERRKQAASRKETCLIVCASGMGSAQLLKFKLRDLIGEEVEIAGTTEMYNLKYESLDGVDFIITTIPLGWDPGIPVIQISTILGKTDISTIEGAIKRRNTGMEKYFLKAFSYFREEFHSPKAILRFLCEELKQSGMVDERYFHSVLKREEYASTSFGNLVAIPHPLEPMSTGTFLSIMTLSKPIVWGDKPVQLIFLLNASKNRKQELRPMFEALGNLLDDKDLIRRVIACRNFAEFKEVLGSR</sequence>
<dbReference type="InterPro" id="IPR016152">
    <property type="entry name" value="PTrfase/Anion_transptr"/>
</dbReference>
<comment type="caution">
    <text evidence="9">The sequence shown here is derived from an EMBL/GenBank/DDBJ whole genome shotgun (WGS) entry which is preliminary data.</text>
</comment>
<dbReference type="InterPro" id="IPR050661">
    <property type="entry name" value="BglG_antiterminators"/>
</dbReference>
<keyword evidence="5" id="KW-0804">Transcription</keyword>
<dbReference type="EMBL" id="JBHUMX010000041">
    <property type="protein sequence ID" value="MFD2629915.1"/>
    <property type="molecule type" value="Genomic_DNA"/>
</dbReference>
<dbReference type="Pfam" id="PF00874">
    <property type="entry name" value="PRD"/>
    <property type="match status" value="2"/>
</dbReference>
<evidence type="ECO:0000313" key="9">
    <source>
        <dbReference type="EMBL" id="MFD2629915.1"/>
    </source>
</evidence>